<dbReference type="Proteomes" id="UP000236311">
    <property type="component" value="Unassembled WGS sequence"/>
</dbReference>
<evidence type="ECO:0000256" key="1">
    <source>
        <dbReference type="ARBA" id="ARBA00004651"/>
    </source>
</evidence>
<dbReference type="RefSeq" id="WP_103241658.1">
    <property type="nucleotide sequence ID" value="NZ_JANJZD010000030.1"/>
</dbReference>
<evidence type="ECO:0000256" key="9">
    <source>
        <dbReference type="SAM" id="MobiDB-lite"/>
    </source>
</evidence>
<name>A0A2K4ZMF2_9FIRM</name>
<evidence type="ECO:0000256" key="2">
    <source>
        <dbReference type="ARBA" id="ARBA00009773"/>
    </source>
</evidence>
<accession>A0A2K4ZMF2</accession>
<dbReference type="PANTHER" id="PTHR21716:SF53">
    <property type="entry name" value="PERMEASE PERM-RELATED"/>
    <property type="match status" value="1"/>
</dbReference>
<gene>
    <name evidence="11" type="ORF">AMURIS_04414</name>
</gene>
<evidence type="ECO:0000256" key="4">
    <source>
        <dbReference type="ARBA" id="ARBA00022475"/>
    </source>
</evidence>
<dbReference type="GO" id="GO:0005886">
    <property type="term" value="C:plasma membrane"/>
    <property type="evidence" value="ECO:0007669"/>
    <property type="project" value="UniProtKB-SubCell"/>
</dbReference>
<evidence type="ECO:0000256" key="7">
    <source>
        <dbReference type="ARBA" id="ARBA00023136"/>
    </source>
</evidence>
<evidence type="ECO:0000313" key="12">
    <source>
        <dbReference type="Proteomes" id="UP000236311"/>
    </source>
</evidence>
<comment type="similarity">
    <text evidence="2">Belongs to the autoinducer-2 exporter (AI-2E) (TC 2.A.86) family.</text>
</comment>
<evidence type="ECO:0000313" key="11">
    <source>
        <dbReference type="EMBL" id="SOY31669.1"/>
    </source>
</evidence>
<proteinExistence type="inferred from homology"/>
<keyword evidence="12" id="KW-1185">Reference proteome</keyword>
<feature type="transmembrane region" description="Helical" evidence="10">
    <location>
        <begin position="12"/>
        <end position="29"/>
    </location>
</feature>
<feature type="transmembrane region" description="Helical" evidence="10">
    <location>
        <begin position="334"/>
        <end position="359"/>
    </location>
</feature>
<sequence>MEFSREKIRQIRHLMLLAALLILAIIYSNQVFQGISFLFGIFSPFLVGGAIAFVLNIPMKIFEEKMLVRWKGKSARKCKRPLCLVLSIVAVALVITVVIGTVVPQVASTASEIGKKIPAFMDQVMEELDLLAKKYPELTNQINKLDLEEINWDSMLNSIFDFLRNGAGDMLNSTFSVASGIISGIVNVVISFIFALYILAQKERLEDQGRRIISAYLPEAAGRKTLEICSLLYRNFSSFITGQCLEAVILGFMFVISMSIFQMPYALMIGVLIAFTALIPIVGAFIGCAVGAFLILIDNPLQALWFIILFLILQQIEGNLIYPKVVGNSVGLPAIWVLMAVSVGGSLMGVSGMLLFIPLMSSGYTLLRESVNKKNAGKKPLSLPKKEAAEAAGPPENGSRPHKGPRTSSRK</sequence>
<dbReference type="GO" id="GO:0055085">
    <property type="term" value="P:transmembrane transport"/>
    <property type="evidence" value="ECO:0007669"/>
    <property type="project" value="TreeGrafter"/>
</dbReference>
<keyword evidence="6 10" id="KW-1133">Transmembrane helix</keyword>
<organism evidence="11 12">
    <name type="scientific">Acetatifactor muris</name>
    <dbReference type="NCBI Taxonomy" id="879566"/>
    <lineage>
        <taxon>Bacteria</taxon>
        <taxon>Bacillati</taxon>
        <taxon>Bacillota</taxon>
        <taxon>Clostridia</taxon>
        <taxon>Lachnospirales</taxon>
        <taxon>Lachnospiraceae</taxon>
        <taxon>Acetatifactor</taxon>
    </lineage>
</organism>
<evidence type="ECO:0000256" key="10">
    <source>
        <dbReference type="SAM" id="Phobius"/>
    </source>
</evidence>
<keyword evidence="8" id="KW-0175">Coiled coil</keyword>
<dbReference type="InterPro" id="IPR002549">
    <property type="entry name" value="AI-2E-like"/>
</dbReference>
<keyword evidence="7 10" id="KW-0472">Membrane</keyword>
<feature type="transmembrane region" description="Helical" evidence="10">
    <location>
        <begin position="177"/>
        <end position="200"/>
    </location>
</feature>
<keyword evidence="4" id="KW-1003">Cell membrane</keyword>
<feature type="compositionally biased region" description="Basic residues" evidence="9">
    <location>
        <begin position="400"/>
        <end position="411"/>
    </location>
</feature>
<evidence type="ECO:0000256" key="3">
    <source>
        <dbReference type="ARBA" id="ARBA00022448"/>
    </source>
</evidence>
<feature type="region of interest" description="Disordered" evidence="9">
    <location>
        <begin position="375"/>
        <end position="411"/>
    </location>
</feature>
<dbReference type="OrthoDB" id="9793390at2"/>
<feature type="transmembrane region" description="Helical" evidence="10">
    <location>
        <begin position="244"/>
        <end position="261"/>
    </location>
</feature>
<protein>
    <submittedName>
        <fullName evidence="11">Pheromone autoinducer 2 transporter</fullName>
    </submittedName>
</protein>
<feature type="transmembrane region" description="Helical" evidence="10">
    <location>
        <begin position="82"/>
        <end position="103"/>
    </location>
</feature>
<evidence type="ECO:0000256" key="6">
    <source>
        <dbReference type="ARBA" id="ARBA00022989"/>
    </source>
</evidence>
<dbReference type="Pfam" id="PF01594">
    <property type="entry name" value="AI-2E_transport"/>
    <property type="match status" value="1"/>
</dbReference>
<reference evidence="11 12" key="1">
    <citation type="submission" date="2018-01" db="EMBL/GenBank/DDBJ databases">
        <authorList>
            <person name="Gaut B.S."/>
            <person name="Morton B.R."/>
            <person name="Clegg M.T."/>
            <person name="Duvall M.R."/>
        </authorList>
    </citation>
    <scope>NUCLEOTIDE SEQUENCE [LARGE SCALE GENOMIC DNA]</scope>
    <source>
        <strain evidence="11">GP69</strain>
    </source>
</reference>
<dbReference type="AlphaFoldDB" id="A0A2K4ZMF2"/>
<dbReference type="EMBL" id="OFSM01000029">
    <property type="protein sequence ID" value="SOY31669.1"/>
    <property type="molecule type" value="Genomic_DNA"/>
</dbReference>
<keyword evidence="5 10" id="KW-0812">Transmembrane</keyword>
<dbReference type="PANTHER" id="PTHR21716">
    <property type="entry name" value="TRANSMEMBRANE PROTEIN"/>
    <property type="match status" value="1"/>
</dbReference>
<comment type="subcellular location">
    <subcellularLocation>
        <location evidence="1">Cell membrane</location>
        <topology evidence="1">Multi-pass membrane protein</topology>
    </subcellularLocation>
</comment>
<feature type="transmembrane region" description="Helical" evidence="10">
    <location>
        <begin position="35"/>
        <end position="61"/>
    </location>
</feature>
<evidence type="ECO:0000256" key="8">
    <source>
        <dbReference type="SAM" id="Coils"/>
    </source>
</evidence>
<feature type="transmembrane region" description="Helical" evidence="10">
    <location>
        <begin position="267"/>
        <end position="296"/>
    </location>
</feature>
<keyword evidence="3" id="KW-0813">Transport</keyword>
<feature type="transmembrane region" description="Helical" evidence="10">
    <location>
        <begin position="303"/>
        <end position="322"/>
    </location>
</feature>
<feature type="coiled-coil region" evidence="8">
    <location>
        <begin position="121"/>
        <end position="148"/>
    </location>
</feature>
<evidence type="ECO:0000256" key="5">
    <source>
        <dbReference type="ARBA" id="ARBA00022692"/>
    </source>
</evidence>